<feature type="compositionally biased region" description="Polar residues" evidence="1">
    <location>
        <begin position="285"/>
        <end position="296"/>
    </location>
</feature>
<feature type="compositionally biased region" description="Polar residues" evidence="1">
    <location>
        <begin position="144"/>
        <end position="154"/>
    </location>
</feature>
<feature type="compositionally biased region" description="Low complexity" evidence="1">
    <location>
        <begin position="670"/>
        <end position="679"/>
    </location>
</feature>
<feature type="compositionally biased region" description="Basic and acidic residues" evidence="1">
    <location>
        <begin position="161"/>
        <end position="179"/>
    </location>
</feature>
<proteinExistence type="predicted"/>
<dbReference type="Proteomes" id="UP000664859">
    <property type="component" value="Unassembled WGS sequence"/>
</dbReference>
<feature type="compositionally biased region" description="Low complexity" evidence="1">
    <location>
        <begin position="362"/>
        <end position="371"/>
    </location>
</feature>
<sequence length="838" mass="82267">MAPVAKQHEQAVKASTADTVRTPTPISVYDSDDDTVAMITAKRPRDDDVAVSQDASTTTGGKNSVQGTKRPKGDAFNVPHDASSDTSEAHMVSVKAQPKSGEANVHPDASNGSTRKQPPGKQNDKAPTSTSTGDVPVAAPAKPQSGSSSSNTTLDAAGGDADGKKPAAGIERPRSDDNKATTQAGSDGKTDKKQRSDSVNSKALRGGPGDVVVKATALDACGDTGGDKKLVLGKQQPRENGTKPPQGATDASKSTPMPSKNQSKGDDTKTPKDSSIKAPHDGSSGPLTSKTHNHQSAAAAKRVSKSSTSSGAGSTTGSIGGGGDSKKCDSTGGGGGDGKKRDSGGGGSGKEGDRPKKRKLAAARPAAAAALSTPTLDEVIEEVQRQARAARAAAERAWAAERAMSAQRTAASGAAAAAAAAAADRRDGSSAQHGAAGAAAGGGGKTADGGAAAAAERSAAGGGSAQCGGGAPAGGGGGGKAARRAAAAAGGAAGGSGGGARTAGAGGAAGVGAGARAGGTGGGGSAQAGGAAAGADASAAGASAAALYYGPALFPARPGKEADEDLEEDVLMGLYARALCHPERVRVMDTPLAEALCHPERYWRKRDEEDVCFHCKDGGDLILCEHKSPAAAAAGAGGGGGGGGGAALPQAAVQKGGGKLAKGDKGGAQQGKKQLSAAADGDGALPRAAPKKGGGGGAQKAGGGGGQQKGDKGKGKGEQQQQMCCKAYHRACLSKVVAAHLAAKDELLCMRHSKASAKHCRFCPQGLCAAHYAEACASEPRKAVPLDQARASHTEPCHWISPLAAKPGPDEYLCSGCHQQLVRCVFGSRTLGTDEPPT</sequence>
<evidence type="ECO:0000313" key="2">
    <source>
        <dbReference type="EMBL" id="KAG5190536.1"/>
    </source>
</evidence>
<feature type="compositionally biased region" description="Low complexity" evidence="1">
    <location>
        <begin position="429"/>
        <end position="438"/>
    </location>
</feature>
<dbReference type="OrthoDB" id="6415790at2759"/>
<feature type="compositionally biased region" description="Polar residues" evidence="1">
    <location>
        <begin position="249"/>
        <end position="262"/>
    </location>
</feature>
<feature type="compositionally biased region" description="Gly residues" evidence="1">
    <location>
        <begin position="460"/>
        <end position="480"/>
    </location>
</feature>
<dbReference type="AlphaFoldDB" id="A0A835ZB69"/>
<name>A0A835ZB69_9STRA</name>
<feature type="compositionally biased region" description="Basic and acidic residues" evidence="1">
    <location>
        <begin position="225"/>
        <end position="241"/>
    </location>
</feature>
<feature type="compositionally biased region" description="Basic and acidic residues" evidence="1">
    <location>
        <begin position="1"/>
        <end position="11"/>
    </location>
</feature>
<accession>A0A835ZB69</accession>
<dbReference type="Gene3D" id="3.30.40.10">
    <property type="entry name" value="Zinc/RING finger domain, C3HC4 (zinc finger)"/>
    <property type="match status" value="1"/>
</dbReference>
<gene>
    <name evidence="2" type="ORF">JKP88DRAFT_285973</name>
</gene>
<reference evidence="2" key="1">
    <citation type="submission" date="2021-02" db="EMBL/GenBank/DDBJ databases">
        <title>First Annotated Genome of the Yellow-green Alga Tribonema minus.</title>
        <authorList>
            <person name="Mahan K.M."/>
        </authorList>
    </citation>
    <scope>NUCLEOTIDE SEQUENCE</scope>
    <source>
        <strain evidence="2">UTEX B ZZ1240</strain>
    </source>
</reference>
<feature type="compositionally biased region" description="Low complexity" evidence="1">
    <location>
        <begin position="386"/>
        <end position="422"/>
    </location>
</feature>
<dbReference type="InterPro" id="IPR013083">
    <property type="entry name" value="Znf_RING/FYVE/PHD"/>
</dbReference>
<feature type="compositionally biased region" description="Low complexity" evidence="1">
    <location>
        <begin position="305"/>
        <end position="317"/>
    </location>
</feature>
<feature type="compositionally biased region" description="Polar residues" evidence="1">
    <location>
        <begin position="16"/>
        <end position="25"/>
    </location>
</feature>
<feature type="region of interest" description="Disordered" evidence="1">
    <location>
        <begin position="657"/>
        <end position="716"/>
    </location>
</feature>
<feature type="compositionally biased region" description="Low complexity" evidence="1">
    <location>
        <begin position="448"/>
        <end position="459"/>
    </location>
</feature>
<keyword evidence="3" id="KW-1185">Reference proteome</keyword>
<feature type="region of interest" description="Disordered" evidence="1">
    <location>
        <begin position="1"/>
        <end position="481"/>
    </location>
</feature>
<feature type="compositionally biased region" description="Gly residues" evidence="1">
    <location>
        <begin position="692"/>
        <end position="708"/>
    </location>
</feature>
<feature type="compositionally biased region" description="Basic and acidic residues" evidence="1">
    <location>
        <begin position="263"/>
        <end position="280"/>
    </location>
</feature>
<feature type="compositionally biased region" description="Polar residues" evidence="1">
    <location>
        <begin position="53"/>
        <end position="67"/>
    </location>
</feature>
<protein>
    <submittedName>
        <fullName evidence="2">Uncharacterized protein</fullName>
    </submittedName>
</protein>
<evidence type="ECO:0000256" key="1">
    <source>
        <dbReference type="SAM" id="MobiDB-lite"/>
    </source>
</evidence>
<dbReference type="EMBL" id="JAFCMP010000033">
    <property type="protein sequence ID" value="KAG5190536.1"/>
    <property type="molecule type" value="Genomic_DNA"/>
</dbReference>
<evidence type="ECO:0000313" key="3">
    <source>
        <dbReference type="Proteomes" id="UP000664859"/>
    </source>
</evidence>
<comment type="caution">
    <text evidence="2">The sequence shown here is derived from an EMBL/GenBank/DDBJ whole genome shotgun (WGS) entry which is preliminary data.</text>
</comment>
<organism evidence="2 3">
    <name type="scientific">Tribonema minus</name>
    <dbReference type="NCBI Taxonomy" id="303371"/>
    <lineage>
        <taxon>Eukaryota</taxon>
        <taxon>Sar</taxon>
        <taxon>Stramenopiles</taxon>
        <taxon>Ochrophyta</taxon>
        <taxon>PX clade</taxon>
        <taxon>Xanthophyceae</taxon>
        <taxon>Tribonematales</taxon>
        <taxon>Tribonemataceae</taxon>
        <taxon>Tribonema</taxon>
    </lineage>
</organism>